<keyword evidence="5" id="KW-1185">Reference proteome</keyword>
<dbReference type="Gene3D" id="3.90.420.10">
    <property type="entry name" value="Oxidoreductase, molybdopterin-binding domain"/>
    <property type="match status" value="1"/>
</dbReference>
<name>A0A9X2IFZ8_9ACTN</name>
<comment type="caution">
    <text evidence="4">The sequence shown here is derived from an EMBL/GenBank/DDBJ whole genome shotgun (WGS) entry which is preliminary data.</text>
</comment>
<dbReference type="SUPFAM" id="SSF81296">
    <property type="entry name" value="E set domains"/>
    <property type="match status" value="1"/>
</dbReference>
<dbReference type="InterPro" id="IPR000572">
    <property type="entry name" value="OxRdtase_Mopterin-bd_dom"/>
</dbReference>
<feature type="domain" description="Oxidoreductase molybdopterin-binding" evidence="3">
    <location>
        <begin position="241"/>
        <end position="387"/>
    </location>
</feature>
<dbReference type="PANTHER" id="PTHR19372:SF7">
    <property type="entry name" value="SULFITE OXIDASE, MITOCHONDRIAL"/>
    <property type="match status" value="1"/>
</dbReference>
<dbReference type="AlphaFoldDB" id="A0A9X2IFZ8"/>
<dbReference type="InterPro" id="IPR014756">
    <property type="entry name" value="Ig_E-set"/>
</dbReference>
<dbReference type="RefSeq" id="WP_250828581.1">
    <property type="nucleotide sequence ID" value="NZ_JAMOIL010000033.1"/>
</dbReference>
<keyword evidence="2" id="KW-0472">Membrane</keyword>
<feature type="transmembrane region" description="Helical" evidence="2">
    <location>
        <begin position="119"/>
        <end position="138"/>
    </location>
</feature>
<evidence type="ECO:0000313" key="4">
    <source>
        <dbReference type="EMBL" id="MCM0622356.1"/>
    </source>
</evidence>
<dbReference type="PANTHER" id="PTHR19372">
    <property type="entry name" value="SULFITE REDUCTASE"/>
    <property type="match status" value="1"/>
</dbReference>
<dbReference type="SUPFAM" id="SSF56524">
    <property type="entry name" value="Oxidoreductase molybdopterin-binding domain"/>
    <property type="match status" value="1"/>
</dbReference>
<dbReference type="GO" id="GO:0043546">
    <property type="term" value="F:molybdopterin cofactor binding"/>
    <property type="evidence" value="ECO:0007669"/>
    <property type="project" value="TreeGrafter"/>
</dbReference>
<proteinExistence type="predicted"/>
<gene>
    <name evidence="4" type="ORF">M8330_18860</name>
</gene>
<dbReference type="GO" id="GO:0006790">
    <property type="term" value="P:sulfur compound metabolic process"/>
    <property type="evidence" value="ECO:0007669"/>
    <property type="project" value="TreeGrafter"/>
</dbReference>
<organism evidence="4 5">
    <name type="scientific">Nocardioides bruguierae</name>
    <dbReference type="NCBI Taxonomy" id="2945102"/>
    <lineage>
        <taxon>Bacteria</taxon>
        <taxon>Bacillati</taxon>
        <taxon>Actinomycetota</taxon>
        <taxon>Actinomycetes</taxon>
        <taxon>Propionibacteriales</taxon>
        <taxon>Nocardioidaceae</taxon>
        <taxon>Nocardioides</taxon>
    </lineage>
</organism>
<dbReference type="Pfam" id="PF00174">
    <property type="entry name" value="Oxidored_molyb"/>
    <property type="match status" value="1"/>
</dbReference>
<dbReference type="Proteomes" id="UP001139485">
    <property type="component" value="Unassembled WGS sequence"/>
</dbReference>
<evidence type="ECO:0000259" key="3">
    <source>
        <dbReference type="Pfam" id="PF00174"/>
    </source>
</evidence>
<dbReference type="InterPro" id="IPR036374">
    <property type="entry name" value="OxRdtase_Mopterin-bd_sf"/>
</dbReference>
<feature type="transmembrane region" description="Helical" evidence="2">
    <location>
        <begin position="95"/>
        <end position="113"/>
    </location>
</feature>
<dbReference type="EMBL" id="JAMOIL010000033">
    <property type="protein sequence ID" value="MCM0622356.1"/>
    <property type="molecule type" value="Genomic_DNA"/>
</dbReference>
<sequence>MTPQQRYLWPAAGIVTLVAGLLTSEAAARLLSVRSSPVVAVAESVIEVLPEAVVKPAINLLQELDKPFLVAVILVALLAFSAFVGRVARDSGDGSAQIGFALLGGVGLAAVLFRESGVGPVIPVAVGAITWVVVLPVLTKPLREGAMLAAGAGDDADRPLGESRRAFLVRASVVGGVAVLLGLGGSVLGAGRSAVESARRSLSLTGVTDPEPPAGSSLDVDDLGPWQTPNDDFYRIDTAIAVPTVSPDEWSLRIHGMVENELTLTYDDLVSRSFTESWVTLTCVSNPVGGDLIGNARWSGVRVADLLAEAGVTDGADAVKQTSSDGWTCGTPLEALTDERDALLAVAMNGEPLPIEHGFPVRVVVPGLYGYVSATKWVTDLEVTRFADFSAYWTDRGWAEKGPIKLASRVDVPRSGASVDAGTVALGGVAWAQHTGIEAVEVSVDGGAWQACDLGTVPSADTWVQWSASLDLDAGDHTVRVRATDAEGTVQDSTVRDVLPDGATGYHQVDFTAS</sequence>
<feature type="region of interest" description="Disordered" evidence="1">
    <location>
        <begin position="202"/>
        <end position="225"/>
    </location>
</feature>
<dbReference type="GO" id="GO:0008482">
    <property type="term" value="F:sulfite oxidase activity"/>
    <property type="evidence" value="ECO:0007669"/>
    <property type="project" value="TreeGrafter"/>
</dbReference>
<keyword evidence="2" id="KW-1133">Transmembrane helix</keyword>
<reference evidence="4" key="1">
    <citation type="submission" date="2022-05" db="EMBL/GenBank/DDBJ databases">
        <authorList>
            <person name="Tuo L."/>
        </authorList>
    </citation>
    <scope>NUCLEOTIDE SEQUENCE</scope>
    <source>
        <strain evidence="4">BSK12Z-4</strain>
    </source>
</reference>
<feature type="transmembrane region" description="Helical" evidence="2">
    <location>
        <begin position="68"/>
        <end position="88"/>
    </location>
</feature>
<evidence type="ECO:0000256" key="2">
    <source>
        <dbReference type="SAM" id="Phobius"/>
    </source>
</evidence>
<dbReference type="Gene3D" id="2.60.40.650">
    <property type="match status" value="1"/>
</dbReference>
<evidence type="ECO:0000313" key="5">
    <source>
        <dbReference type="Proteomes" id="UP001139485"/>
    </source>
</evidence>
<evidence type="ECO:0000256" key="1">
    <source>
        <dbReference type="SAM" id="MobiDB-lite"/>
    </source>
</evidence>
<feature type="transmembrane region" description="Helical" evidence="2">
    <location>
        <begin position="167"/>
        <end position="191"/>
    </location>
</feature>
<accession>A0A9X2IFZ8</accession>
<protein>
    <submittedName>
        <fullName evidence="4">Molybdopterin-dependent oxidoreductase</fullName>
    </submittedName>
</protein>
<keyword evidence="2" id="KW-0812">Transmembrane</keyword>
<dbReference type="GO" id="GO:0020037">
    <property type="term" value="F:heme binding"/>
    <property type="evidence" value="ECO:0007669"/>
    <property type="project" value="TreeGrafter"/>
</dbReference>